<sequence length="187" mass="21507">MLKKFEDRVEELKLALRNKNKEIAQVMSFDGFKSKHTEFTFPLTDCKTFDTFNVKLKDDEKGIRTNMKIHIQTITDPVTDAKDNINTIFQNLISTKILVSHTAENSAKTNRHTSTSEKIKTKDKPTMHKTEFFKVVRDSSFGLYNTESNPRRLDERIILNAIGGIINSRRSSGNNRDLEEVSAETEH</sequence>
<dbReference type="EMBL" id="CM056741">
    <property type="protein sequence ID" value="KAJ8688054.1"/>
    <property type="molecule type" value="Genomic_DNA"/>
</dbReference>
<evidence type="ECO:0000313" key="1">
    <source>
        <dbReference type="EMBL" id="KAJ8688054.1"/>
    </source>
</evidence>
<keyword evidence="2" id="KW-1185">Reference proteome</keyword>
<comment type="caution">
    <text evidence="1">The sequence shown here is derived from an EMBL/GenBank/DDBJ whole genome shotgun (WGS) entry which is preliminary data.</text>
</comment>
<dbReference type="Proteomes" id="UP001239111">
    <property type="component" value="Chromosome 1"/>
</dbReference>
<accession>A0ACC2PZF9</accession>
<evidence type="ECO:0000313" key="2">
    <source>
        <dbReference type="Proteomes" id="UP001239111"/>
    </source>
</evidence>
<name>A0ACC2PZF9_9HYME</name>
<gene>
    <name evidence="1" type="ORF">QAD02_023849</name>
</gene>
<reference evidence="1" key="1">
    <citation type="submission" date="2023-04" db="EMBL/GenBank/DDBJ databases">
        <title>A chromosome-level genome assembly of the parasitoid wasp Eretmocerus hayati.</title>
        <authorList>
            <person name="Zhong Y."/>
            <person name="Liu S."/>
            <person name="Liu Y."/>
        </authorList>
    </citation>
    <scope>NUCLEOTIDE SEQUENCE</scope>
    <source>
        <strain evidence="1">ZJU_SS_LIU_2023</strain>
    </source>
</reference>
<protein>
    <submittedName>
        <fullName evidence="1">Uncharacterized protein</fullName>
    </submittedName>
</protein>
<organism evidence="1 2">
    <name type="scientific">Eretmocerus hayati</name>
    <dbReference type="NCBI Taxonomy" id="131215"/>
    <lineage>
        <taxon>Eukaryota</taxon>
        <taxon>Metazoa</taxon>
        <taxon>Ecdysozoa</taxon>
        <taxon>Arthropoda</taxon>
        <taxon>Hexapoda</taxon>
        <taxon>Insecta</taxon>
        <taxon>Pterygota</taxon>
        <taxon>Neoptera</taxon>
        <taxon>Endopterygota</taxon>
        <taxon>Hymenoptera</taxon>
        <taxon>Apocrita</taxon>
        <taxon>Proctotrupomorpha</taxon>
        <taxon>Chalcidoidea</taxon>
        <taxon>Aphelinidae</taxon>
        <taxon>Aphelininae</taxon>
        <taxon>Eretmocerus</taxon>
    </lineage>
</organism>
<proteinExistence type="predicted"/>